<dbReference type="GeneID" id="28851188"/>
<keyword evidence="2" id="KW-0597">Phosphoprotein</keyword>
<feature type="active site" description="Proton acceptor; for dehydratase activity" evidence="6">
    <location>
        <position position="981"/>
    </location>
</feature>
<dbReference type="InterPro" id="IPR014030">
    <property type="entry name" value="Ketoacyl_synth_N"/>
</dbReference>
<dbReference type="Pfam" id="PF23297">
    <property type="entry name" value="ACP_SdgA_C"/>
    <property type="match status" value="1"/>
</dbReference>
<dbReference type="SUPFAM" id="SSF51735">
    <property type="entry name" value="NAD(P)-binding Rossmann-fold domains"/>
    <property type="match status" value="2"/>
</dbReference>
<dbReference type="GO" id="GO:0006633">
    <property type="term" value="P:fatty acid biosynthetic process"/>
    <property type="evidence" value="ECO:0007669"/>
    <property type="project" value="TreeGrafter"/>
</dbReference>
<dbReference type="InterPro" id="IPR036736">
    <property type="entry name" value="ACP-like_sf"/>
</dbReference>
<dbReference type="PROSITE" id="PS50075">
    <property type="entry name" value="CARRIER"/>
    <property type="match status" value="1"/>
</dbReference>
<keyword evidence="3" id="KW-0808">Transferase</keyword>
<dbReference type="SUPFAM" id="SSF55048">
    <property type="entry name" value="Probable ACP-binding domain of malonyl-CoA ACP transacylase"/>
    <property type="match status" value="1"/>
</dbReference>
<keyword evidence="11" id="KW-1185">Reference proteome</keyword>
<dbReference type="Proteomes" id="UP000078397">
    <property type="component" value="Unassembled WGS sequence"/>
</dbReference>
<dbReference type="InterPro" id="IPR050091">
    <property type="entry name" value="PKS_NRPS_Biosynth_Enz"/>
</dbReference>
<protein>
    <submittedName>
        <fullName evidence="10">Polyketide synthase</fullName>
    </submittedName>
</protein>
<dbReference type="InterPro" id="IPR020807">
    <property type="entry name" value="PKS_DH"/>
</dbReference>
<dbReference type="SMART" id="SM00826">
    <property type="entry name" value="PKS_DH"/>
    <property type="match status" value="1"/>
</dbReference>
<feature type="active site" description="Proton donor; for dehydratase activity" evidence="6">
    <location>
        <position position="1171"/>
    </location>
</feature>
<dbReference type="InterPro" id="IPR020843">
    <property type="entry name" value="ER"/>
</dbReference>
<dbReference type="SMART" id="SM00829">
    <property type="entry name" value="PKS_ER"/>
    <property type="match status" value="1"/>
</dbReference>
<feature type="domain" description="Ketosynthase family 3 (KS3)" evidence="8">
    <location>
        <begin position="9"/>
        <end position="434"/>
    </location>
</feature>
<keyword evidence="4" id="KW-0560">Oxidoreductase</keyword>
<feature type="domain" description="PKS/mFAS DH" evidence="9">
    <location>
        <begin position="949"/>
        <end position="1253"/>
    </location>
</feature>
<dbReference type="Pfam" id="PF08659">
    <property type="entry name" value="KR"/>
    <property type="match status" value="1"/>
</dbReference>
<dbReference type="PANTHER" id="PTHR43775">
    <property type="entry name" value="FATTY ACID SYNTHASE"/>
    <property type="match status" value="1"/>
</dbReference>
<dbReference type="SMART" id="SM00822">
    <property type="entry name" value="PKS_KR"/>
    <property type="match status" value="1"/>
</dbReference>
<dbReference type="InterPro" id="IPR020806">
    <property type="entry name" value="PKS_PP-bd"/>
</dbReference>
<dbReference type="Pfam" id="PF00109">
    <property type="entry name" value="ketoacyl-synt"/>
    <property type="match status" value="1"/>
</dbReference>
<evidence type="ECO:0000256" key="5">
    <source>
        <dbReference type="ARBA" id="ARBA00023268"/>
    </source>
</evidence>
<dbReference type="SMART" id="SM00825">
    <property type="entry name" value="PKS_KS"/>
    <property type="match status" value="1"/>
</dbReference>
<dbReference type="OrthoDB" id="329835at2759"/>
<evidence type="ECO:0000256" key="2">
    <source>
        <dbReference type="ARBA" id="ARBA00022553"/>
    </source>
</evidence>
<dbReference type="RefSeq" id="XP_018144115.1">
    <property type="nucleotide sequence ID" value="XM_018287194.1"/>
</dbReference>
<dbReference type="InterPro" id="IPR057326">
    <property type="entry name" value="KR_dom"/>
</dbReference>
<feature type="region of interest" description="N-terminal hotdog fold" evidence="6">
    <location>
        <begin position="949"/>
        <end position="1085"/>
    </location>
</feature>
<dbReference type="InterPro" id="IPR013154">
    <property type="entry name" value="ADH-like_N"/>
</dbReference>
<dbReference type="Gene3D" id="3.90.180.10">
    <property type="entry name" value="Medium-chain alcohol dehydrogenases, catalytic domain"/>
    <property type="match status" value="1"/>
</dbReference>
<comment type="caution">
    <text evidence="10">The sequence shown here is derived from an EMBL/GenBank/DDBJ whole genome shotgun (WGS) entry which is preliminary data.</text>
</comment>
<dbReference type="GO" id="GO:0004312">
    <property type="term" value="F:fatty acid synthase activity"/>
    <property type="evidence" value="ECO:0007669"/>
    <property type="project" value="TreeGrafter"/>
</dbReference>
<evidence type="ECO:0000313" key="10">
    <source>
        <dbReference type="EMBL" id="OAQ67028.1"/>
    </source>
</evidence>
<dbReference type="SMART" id="SM00827">
    <property type="entry name" value="PKS_AT"/>
    <property type="match status" value="1"/>
</dbReference>
<dbReference type="SUPFAM" id="SSF53901">
    <property type="entry name" value="Thiolase-like"/>
    <property type="match status" value="1"/>
</dbReference>
<dbReference type="InterPro" id="IPR042104">
    <property type="entry name" value="PKS_dehydratase_sf"/>
</dbReference>
<evidence type="ECO:0000256" key="6">
    <source>
        <dbReference type="PROSITE-ProRule" id="PRU01363"/>
    </source>
</evidence>
<name>A0A179FP20_METCM</name>
<dbReference type="InterPro" id="IPR049552">
    <property type="entry name" value="PKS_DH_N"/>
</dbReference>
<dbReference type="Pfam" id="PF14765">
    <property type="entry name" value="PS-DH"/>
    <property type="match status" value="1"/>
</dbReference>
<dbReference type="InterPro" id="IPR032821">
    <property type="entry name" value="PKS_assoc"/>
</dbReference>
<dbReference type="GO" id="GO:0031177">
    <property type="term" value="F:phosphopantetheine binding"/>
    <property type="evidence" value="ECO:0007669"/>
    <property type="project" value="InterPro"/>
</dbReference>
<evidence type="ECO:0000256" key="4">
    <source>
        <dbReference type="ARBA" id="ARBA00023002"/>
    </source>
</evidence>
<dbReference type="Gene3D" id="1.10.1200.10">
    <property type="entry name" value="ACP-like"/>
    <property type="match status" value="1"/>
</dbReference>
<dbReference type="STRING" id="1380566.A0A179FP20"/>
<keyword evidence="5" id="KW-0511">Multifunctional enzyme</keyword>
<evidence type="ECO:0000256" key="3">
    <source>
        <dbReference type="ARBA" id="ARBA00022679"/>
    </source>
</evidence>
<dbReference type="CDD" id="cd05195">
    <property type="entry name" value="enoyl_red"/>
    <property type="match status" value="1"/>
</dbReference>
<dbReference type="SUPFAM" id="SSF52151">
    <property type="entry name" value="FabD/lysophospholipase-like"/>
    <property type="match status" value="1"/>
</dbReference>
<dbReference type="InterPro" id="IPR006162">
    <property type="entry name" value="Ppantetheine_attach_site"/>
</dbReference>
<reference evidence="10 11" key="1">
    <citation type="journal article" date="2016" name="PLoS Pathog.">
        <title>Biosynthesis of antibiotic leucinostatins in bio-control fungus Purpureocillium lilacinum and their inhibition on phytophthora revealed by genome mining.</title>
        <authorList>
            <person name="Wang G."/>
            <person name="Liu Z."/>
            <person name="Lin R."/>
            <person name="Li E."/>
            <person name="Mao Z."/>
            <person name="Ling J."/>
            <person name="Yang Y."/>
            <person name="Yin W.B."/>
            <person name="Xie B."/>
        </authorList>
    </citation>
    <scope>NUCLEOTIDE SEQUENCE [LARGE SCALE GENOMIC DNA]</scope>
    <source>
        <strain evidence="10">170</strain>
    </source>
</reference>
<dbReference type="InterPro" id="IPR014043">
    <property type="entry name" value="Acyl_transferase_dom"/>
</dbReference>
<dbReference type="SUPFAM" id="SSF47336">
    <property type="entry name" value="ACP-like"/>
    <property type="match status" value="1"/>
</dbReference>
<dbReference type="KEGG" id="pchm:VFPPC_08495"/>
<dbReference type="Pfam" id="PF08240">
    <property type="entry name" value="ADH_N"/>
    <property type="match status" value="1"/>
</dbReference>
<dbReference type="InterPro" id="IPR049900">
    <property type="entry name" value="PKS_mFAS_DH"/>
</dbReference>
<dbReference type="PROSITE" id="PS52019">
    <property type="entry name" value="PKS_MFAS_DH"/>
    <property type="match status" value="1"/>
</dbReference>
<dbReference type="SUPFAM" id="SSF50129">
    <property type="entry name" value="GroES-like"/>
    <property type="match status" value="1"/>
</dbReference>
<proteinExistence type="predicted"/>
<accession>A0A179FP20</accession>
<dbReference type="PROSITE" id="PS00012">
    <property type="entry name" value="PHOSPHOPANTETHEINE"/>
    <property type="match status" value="1"/>
</dbReference>
<organism evidence="10 11">
    <name type="scientific">Pochonia chlamydosporia 170</name>
    <dbReference type="NCBI Taxonomy" id="1380566"/>
    <lineage>
        <taxon>Eukaryota</taxon>
        <taxon>Fungi</taxon>
        <taxon>Dikarya</taxon>
        <taxon>Ascomycota</taxon>
        <taxon>Pezizomycotina</taxon>
        <taxon>Sordariomycetes</taxon>
        <taxon>Hypocreomycetidae</taxon>
        <taxon>Hypocreales</taxon>
        <taxon>Clavicipitaceae</taxon>
        <taxon>Pochonia</taxon>
    </lineage>
</organism>
<dbReference type="Gene3D" id="3.10.129.110">
    <property type="entry name" value="Polyketide synthase dehydratase"/>
    <property type="match status" value="1"/>
</dbReference>
<dbReference type="InterPro" id="IPR016035">
    <property type="entry name" value="Acyl_Trfase/lysoPLipase"/>
</dbReference>
<dbReference type="PANTHER" id="PTHR43775:SF29">
    <property type="entry name" value="ASPERFURANONE POLYKETIDE SYNTHASE AFOG-RELATED"/>
    <property type="match status" value="1"/>
</dbReference>
<sequence>MSSTGACMDEDIAIVGLGLRFPGDATNPENLWKILENGESQWSEIPKDRLNVDGYFHPSGNRQGSISFRGAHLLKGDVGAFDTTFFSIPSEDAKAIDPQQRMLLEVCYEALENAGLRKEDVYGSDTSVYVGSFVKDYEQVCLRDPDWSPQYAATGNGIAIMANRISYFFNFHGPSMTVDTGCSGSLVSVHLGAQSLRNRESSIAIAAGAGMILTPSTMMPMTALNFLSPDGKCFTFDKRANGYGRGEGIGVVVMKRISDALRDNDTIRAIIRGTSVNQDGRTTGITLPSKEAQVANIRSVYASAGLDFEQTAYVECHGTGTQAGDWRELKAISETLAAGRDTKEPIVVGSIKPNIGHLEGAAGVAGLIKGLMVLEKGKIPPNINFQTGNPDIDFEGWKVKVPTSVMNWPLDGLRRVSVNCFGFGGTNAHVILDEAPEYLYSRGLIGNHSSADESPSSPLISPLDTEAVANFPASEYQLFLYSAHEKSGVSRTMTSHSEYIKSKVKTCPPRLLRDYSYTLACRRSNLEWKGFVVAKSINELATKLETAGSSDIVRSLRGDTAQIAFVFSGQGTQWPKMGQDLMEFEVFKNSIEEASEYLLQCLQSPFNLLQEILRDEFDSAISFPHIAQPATTAVQVALVDLLHSYDITPSSVVGHSSGEIAAAYAGGAISRFQAWEIAFFRGLAAISLPFRAPKLKGAMMVIGMSMEWTRKYLEESGKSAEIACANSPESTTISGRIEVITDIDQDLTNRTPRVFHRILKVRTAYHSSHMRLVEEDYRDSLVSIKPREFHEGVRMFSSLTGKPIQGDRLVPRYWSDNMVNQVQFVAAITSMMEQPAQTRPTILVEIGPNAALRSPTTETMASILVKDSIPMYYSVLQPKFNGVSKLLGLIGDLWIQGCPLNMEQVVVRGRIPNVKCLTDLPPYAWNHSKSYWHESHLSITHRNRAYPRQDFIGAPTTDSTPFEPRWRGFLRISENPWIQDHQVQKTIVYPAAGMVSMILEGAKQIKPELDGFLGYEISDMTISKAMIVPNNEHGLETVLNIKIATDLHGEIRSTAHHEFSIYSKHLTREWEKNATGLIHFKYATGSPLTLATACQIQMDKVSDDCKEAISSRQLYEALDTMGMNYGPTFQNMSDMYKGNGACRCKITVPDTKAKMPSKFEYQHILHPATLDSMFHSLFVIDAVPMVPTYIKSLFVSTGIDQDGPKSFSGFATADRVGLQDASAKIVMNGSGHPGAHVVIDGIYLTALQSTGSVEDMFLPNFRNLCTEIIWKRDVSFNLPTSLAMQIDLLAHKYPGLAVLQVGGNSRSATKLLQLLAPTEEDTPRLSKFTLLSPPDSRAYSRIMKKFKRRPAAAFIERKTDIRDISGFYHLIVFFEDSGVEIGSLKNLLGAGGILMQLEPNSVIAETNAKAQHPINAVVHKNTAVFTDLSALTLILLIPDESNDEIAAFTEMVTSWSAGLGLVVRATTSREILNLEALVENSVVLSLLDVCYPSEQPCSILQWDESHFNLFKDLQKSAKGMICLTRGAHMNPQTLQGSSIIGLARTLMSEDPRKMIVTFDVDVASQLAETTLVKNIIAVFSQTFCKEPSSTSSGCLETEFAEKDGEIFIPRLKTIKPLNQIIEGNSPSAVKRRAFHGPEETDAIDLKLSLVKVGLSEDSCQFTEFRRTDIRPDEVDIKFRQALLTSRDVETALGRNAESTIGLDVRGTITRVGRDVTEFRPGDEVVALVSGGSIRTTARAKVQFVQRHETAAFPSLLVSAYYAIVYMGRAMARKSVLIHAGASPHGLAAMQIAKLSGVRVFATVVGQNSDDQRKILTDCGLPPELIFNAADDYVPCLLSMTGGKGVDMVYGTMEDSADCYDKCVKNCGVVVQLASGSQHHVSRKFEMTRHATVVNFDLNDLLREDADFVAQLFQSVSELLAGKQFDGSILDGMTTDFGVNDLDKALQHIQSVPYQGLCTVSATSAGEHVVDVFCAGQSETLSDAVDPEGTYVLAGGLGGLGRSISELLVASGAKHLAFISRSGAATNDRCRTFIEELQSRNVDVRVYQADICDASSLSAVVKDKLSVEMPPIRGVFQCAAVIQDSVFDNMTYPMWNTAFKPKSQGSWNLVETMANSGTKPFFVFLASSAGVIGNRGQANYAAGNSFMDALAHYCRAQGIPAVSIDLGPVLGAGMLAEDDSMLDKLRAAGFYGIRHDDFLTVVKHAITMEIGPSGTVTPAQVVLGIGTGGLIRQNKPADPYWSRTALYSYLSLVDMPPPDLSGSNEAQNIDMKTLLARSKNTDAATDLVRAGLSNMLAQAMNLLPEEIDVNKPPNAYGVDSLVAVGVRNWVLSNCNVEVSVFQVLSNDTIMDLACVIAKTGGYGQAS</sequence>
<dbReference type="Pfam" id="PF00698">
    <property type="entry name" value="Acyl_transf_1"/>
    <property type="match status" value="1"/>
</dbReference>
<dbReference type="InterPro" id="IPR013968">
    <property type="entry name" value="PKS_KR"/>
</dbReference>
<dbReference type="Gene3D" id="3.40.366.10">
    <property type="entry name" value="Malonyl-Coenzyme A Acyl Carrier Protein, domain 2"/>
    <property type="match status" value="1"/>
</dbReference>
<dbReference type="InterPro" id="IPR016039">
    <property type="entry name" value="Thiolase-like"/>
</dbReference>
<evidence type="ECO:0000259" key="7">
    <source>
        <dbReference type="PROSITE" id="PS50075"/>
    </source>
</evidence>
<evidence type="ECO:0000256" key="1">
    <source>
        <dbReference type="ARBA" id="ARBA00022450"/>
    </source>
</evidence>
<dbReference type="EMBL" id="LSBJ02000004">
    <property type="protein sequence ID" value="OAQ67028.1"/>
    <property type="molecule type" value="Genomic_DNA"/>
</dbReference>
<dbReference type="InterPro" id="IPR009081">
    <property type="entry name" value="PP-bd_ACP"/>
</dbReference>
<dbReference type="Gene3D" id="3.40.47.10">
    <property type="match status" value="1"/>
</dbReference>
<dbReference type="GO" id="GO:0044550">
    <property type="term" value="P:secondary metabolite biosynthetic process"/>
    <property type="evidence" value="ECO:0007669"/>
    <property type="project" value="UniProtKB-ARBA"/>
</dbReference>
<dbReference type="InterPro" id="IPR001227">
    <property type="entry name" value="Ac_transferase_dom_sf"/>
</dbReference>
<dbReference type="Gene3D" id="3.30.70.3290">
    <property type="match status" value="1"/>
</dbReference>
<dbReference type="CDD" id="cd00833">
    <property type="entry name" value="PKS"/>
    <property type="match status" value="1"/>
</dbReference>
<dbReference type="Pfam" id="PF21089">
    <property type="entry name" value="PKS_DH_N"/>
    <property type="match status" value="1"/>
</dbReference>
<evidence type="ECO:0000259" key="9">
    <source>
        <dbReference type="PROSITE" id="PS52019"/>
    </source>
</evidence>
<dbReference type="InterPro" id="IPR049551">
    <property type="entry name" value="PKS_DH_C"/>
</dbReference>
<dbReference type="SMART" id="SM00823">
    <property type="entry name" value="PKS_PP"/>
    <property type="match status" value="1"/>
</dbReference>
<dbReference type="Pfam" id="PF02801">
    <property type="entry name" value="Ketoacyl-synt_C"/>
    <property type="match status" value="1"/>
</dbReference>
<dbReference type="InterPro" id="IPR016036">
    <property type="entry name" value="Malonyl_transacylase_ACP-bd"/>
</dbReference>
<dbReference type="InterPro" id="IPR014031">
    <property type="entry name" value="Ketoacyl_synth_C"/>
</dbReference>
<evidence type="ECO:0000259" key="8">
    <source>
        <dbReference type="PROSITE" id="PS52004"/>
    </source>
</evidence>
<evidence type="ECO:0000313" key="11">
    <source>
        <dbReference type="Proteomes" id="UP000078397"/>
    </source>
</evidence>
<dbReference type="PROSITE" id="PS52004">
    <property type="entry name" value="KS3_2"/>
    <property type="match status" value="1"/>
</dbReference>
<dbReference type="InterPro" id="IPR036291">
    <property type="entry name" value="NAD(P)-bd_dom_sf"/>
</dbReference>
<dbReference type="Gene3D" id="3.40.50.720">
    <property type="entry name" value="NAD(P)-binding Rossmann-like Domain"/>
    <property type="match status" value="2"/>
</dbReference>
<dbReference type="Pfam" id="PF16197">
    <property type="entry name" value="KAsynt_C_assoc"/>
    <property type="match status" value="1"/>
</dbReference>
<dbReference type="InterPro" id="IPR011032">
    <property type="entry name" value="GroES-like_sf"/>
</dbReference>
<feature type="region of interest" description="C-terminal hotdog fold" evidence="6">
    <location>
        <begin position="1106"/>
        <end position="1253"/>
    </location>
</feature>
<dbReference type="InterPro" id="IPR020841">
    <property type="entry name" value="PKS_Beta-ketoAc_synthase_dom"/>
</dbReference>
<feature type="domain" description="Carrier" evidence="7">
    <location>
        <begin position="2285"/>
        <end position="2359"/>
    </location>
</feature>
<gene>
    <name evidence="10" type="ORF">VFPPC_08495</name>
</gene>
<keyword evidence="1" id="KW-0596">Phosphopantetheine</keyword>
<dbReference type="GO" id="GO:0016491">
    <property type="term" value="F:oxidoreductase activity"/>
    <property type="evidence" value="ECO:0007669"/>
    <property type="project" value="UniProtKB-KW"/>
</dbReference>